<keyword evidence="2" id="KW-1185">Reference proteome</keyword>
<evidence type="ECO:0000313" key="1">
    <source>
        <dbReference type="EMBL" id="GHD58087.1"/>
    </source>
</evidence>
<reference evidence="1" key="1">
    <citation type="journal article" date="2014" name="Int. J. Syst. Evol. Microbiol.">
        <title>Complete genome sequence of Corynebacterium casei LMG S-19264T (=DSM 44701T), isolated from a smear-ripened cheese.</title>
        <authorList>
            <consortium name="US DOE Joint Genome Institute (JGI-PGF)"/>
            <person name="Walter F."/>
            <person name="Albersmeier A."/>
            <person name="Kalinowski J."/>
            <person name="Ruckert C."/>
        </authorList>
    </citation>
    <scope>NUCLEOTIDE SEQUENCE</scope>
    <source>
        <strain evidence="1">KCTC 42651</strain>
    </source>
</reference>
<proteinExistence type="predicted"/>
<comment type="caution">
    <text evidence="1">The sequence shown here is derived from an EMBL/GenBank/DDBJ whole genome shotgun (WGS) entry which is preliminary data.</text>
</comment>
<accession>A0A919CR51</accession>
<organism evidence="1 2">
    <name type="scientific">Thalassobaculum fulvum</name>
    <dbReference type="NCBI Taxonomy" id="1633335"/>
    <lineage>
        <taxon>Bacteria</taxon>
        <taxon>Pseudomonadati</taxon>
        <taxon>Pseudomonadota</taxon>
        <taxon>Alphaproteobacteria</taxon>
        <taxon>Rhodospirillales</taxon>
        <taxon>Thalassobaculaceae</taxon>
        <taxon>Thalassobaculum</taxon>
    </lineage>
</organism>
<dbReference type="EMBL" id="BMZS01000010">
    <property type="protein sequence ID" value="GHD58087.1"/>
    <property type="molecule type" value="Genomic_DNA"/>
</dbReference>
<protein>
    <submittedName>
        <fullName evidence="1">Uncharacterized protein</fullName>
    </submittedName>
</protein>
<reference evidence="1" key="2">
    <citation type="submission" date="2020-09" db="EMBL/GenBank/DDBJ databases">
        <authorList>
            <person name="Sun Q."/>
            <person name="Kim S."/>
        </authorList>
    </citation>
    <scope>NUCLEOTIDE SEQUENCE</scope>
    <source>
        <strain evidence="1">KCTC 42651</strain>
    </source>
</reference>
<dbReference type="Proteomes" id="UP000630353">
    <property type="component" value="Unassembled WGS sequence"/>
</dbReference>
<dbReference type="AlphaFoldDB" id="A0A919CR51"/>
<gene>
    <name evidence="1" type="ORF">GCM10017083_40510</name>
</gene>
<sequence length="97" mass="10443">MPSSVPLPLKTIARPRTFSTYCAVTRPPSVWHAIAPHSGRPRCIGDHATESARKTAPQESAVSPCRVLAVDATLAVPVDYDDDVKDTGARVFLSVMK</sequence>
<name>A0A919CR51_9PROT</name>
<evidence type="ECO:0000313" key="2">
    <source>
        <dbReference type="Proteomes" id="UP000630353"/>
    </source>
</evidence>